<evidence type="ECO:0000256" key="2">
    <source>
        <dbReference type="SAM" id="MobiDB-lite"/>
    </source>
</evidence>
<feature type="compositionally biased region" description="Polar residues" evidence="2">
    <location>
        <begin position="15"/>
        <end position="27"/>
    </location>
</feature>
<evidence type="ECO:0000256" key="1">
    <source>
        <dbReference type="ARBA" id="ARBA00022658"/>
    </source>
</evidence>
<dbReference type="OrthoDB" id="9537637at2759"/>
<feature type="region of interest" description="Disordered" evidence="2">
    <location>
        <begin position="76"/>
        <end position="96"/>
    </location>
</feature>
<organism evidence="4 5">
    <name type="scientific">Dipodomys ordii</name>
    <name type="common">Ord's kangaroo rat</name>
    <dbReference type="NCBI Taxonomy" id="10020"/>
    <lineage>
        <taxon>Eukaryota</taxon>
        <taxon>Metazoa</taxon>
        <taxon>Chordata</taxon>
        <taxon>Craniata</taxon>
        <taxon>Vertebrata</taxon>
        <taxon>Euteleostomi</taxon>
        <taxon>Mammalia</taxon>
        <taxon>Eutheria</taxon>
        <taxon>Euarchontoglires</taxon>
        <taxon>Glires</taxon>
        <taxon>Rodentia</taxon>
        <taxon>Castorimorpha</taxon>
        <taxon>Heteromyidae</taxon>
        <taxon>Dipodomyinae</taxon>
        <taxon>Dipodomys</taxon>
    </lineage>
</organism>
<gene>
    <name evidence="5" type="primary">LOC105998316</name>
</gene>
<dbReference type="GO" id="GO:0005886">
    <property type="term" value="C:plasma membrane"/>
    <property type="evidence" value="ECO:0007669"/>
    <property type="project" value="TreeGrafter"/>
</dbReference>
<dbReference type="GO" id="GO:0007265">
    <property type="term" value="P:Ras protein signal transduction"/>
    <property type="evidence" value="ECO:0007669"/>
    <property type="project" value="TreeGrafter"/>
</dbReference>
<evidence type="ECO:0000313" key="5">
    <source>
        <dbReference type="RefSeq" id="XP_012888454.1"/>
    </source>
</evidence>
<dbReference type="InParanoid" id="A0A1S3GJQ0"/>
<dbReference type="Proteomes" id="UP000081671">
    <property type="component" value="Unplaced"/>
</dbReference>
<dbReference type="GO" id="GO:0005085">
    <property type="term" value="F:guanyl-nucleotide exchange factor activity"/>
    <property type="evidence" value="ECO:0007669"/>
    <property type="project" value="UniProtKB-KW"/>
</dbReference>
<dbReference type="PANTHER" id="PTHR23113:SF223">
    <property type="entry name" value="RAL-GDS-RELATED PROTEIN"/>
    <property type="match status" value="1"/>
</dbReference>
<dbReference type="PANTHER" id="PTHR23113">
    <property type="entry name" value="GUANINE NUCLEOTIDE EXCHANGE FACTOR"/>
    <property type="match status" value="1"/>
</dbReference>
<dbReference type="Gene3D" id="1.10.840.10">
    <property type="entry name" value="Ras guanine-nucleotide exchange factors catalytic domain"/>
    <property type="match status" value="2"/>
</dbReference>
<dbReference type="GeneID" id="105998316"/>
<evidence type="ECO:0000259" key="3">
    <source>
        <dbReference type="Pfam" id="PF00617"/>
    </source>
</evidence>
<dbReference type="InterPro" id="IPR001895">
    <property type="entry name" value="RASGEF_cat_dom"/>
</dbReference>
<name>A0A1S3GJQ0_DIPOR</name>
<feature type="domain" description="Ras-GEF" evidence="3">
    <location>
        <begin position="147"/>
        <end position="228"/>
    </location>
</feature>
<keyword evidence="1" id="KW-0344">Guanine-nucleotide releasing factor</keyword>
<dbReference type="InterPro" id="IPR023578">
    <property type="entry name" value="Ras_GEF_dom_sf"/>
</dbReference>
<reference evidence="5" key="1">
    <citation type="submission" date="2025-08" db="UniProtKB">
        <authorList>
            <consortium name="RefSeq"/>
        </authorList>
    </citation>
    <scope>IDENTIFICATION</scope>
    <source>
        <tissue evidence="5">Kidney</tissue>
    </source>
</reference>
<proteinExistence type="predicted"/>
<dbReference type="KEGG" id="dord:105998316"/>
<feature type="region of interest" description="Disordered" evidence="2">
    <location>
        <begin position="15"/>
        <end position="63"/>
    </location>
</feature>
<dbReference type="RefSeq" id="XP_012888454.1">
    <property type="nucleotide sequence ID" value="XM_013033000.1"/>
</dbReference>
<dbReference type="InterPro" id="IPR008937">
    <property type="entry name" value="Ras-like_GEF"/>
</dbReference>
<keyword evidence="4" id="KW-1185">Reference proteome</keyword>
<sequence length="297" mass="32996">MVTYLNCNVPGSVEEQQASTCIPSSPSWREPLPPNRDVAPVPSAQLDADAGLGGDSHPINDLDEDHELPVAEDTNGALPCAAEPEPAHLPSSKADKPAVMHPDPWDCFDVGDLQISSREPALISMMESDHDEDIAHVLERLPDLKVKQLSLMAVKLFKGLIPEQCLTYIYIYKRDHEEGLEHLAPTVLAILEHCEKLHTCVISTCLGEHSTEAAERAQVLEHWIDVALDYPEGTVPYLGTILTHLASLHKDQDSKDEYKVIALMKELQGACQELQVVPDMNFMSWFNNVKRLSELER</sequence>
<accession>A0A1S3GJQ0</accession>
<evidence type="ECO:0000313" key="4">
    <source>
        <dbReference type="Proteomes" id="UP000081671"/>
    </source>
</evidence>
<dbReference type="Pfam" id="PF00617">
    <property type="entry name" value="RasGEF"/>
    <property type="match status" value="1"/>
</dbReference>
<protein>
    <submittedName>
        <fullName evidence="5">Ral guanine nucleotide dissociation stimulator-like</fullName>
    </submittedName>
</protein>
<dbReference type="SUPFAM" id="SSF48366">
    <property type="entry name" value="Ras GEF"/>
    <property type="match status" value="1"/>
</dbReference>
<dbReference type="InterPro" id="IPR036964">
    <property type="entry name" value="RASGEF_cat_dom_sf"/>
</dbReference>
<dbReference type="AlphaFoldDB" id="A0A1S3GJQ0"/>